<evidence type="ECO:0000256" key="1">
    <source>
        <dbReference type="ARBA" id="ARBA00022741"/>
    </source>
</evidence>
<dbReference type="AlphaFoldDB" id="A0A2C6L7S6"/>
<dbReference type="GO" id="GO:0005739">
    <property type="term" value="C:mitochondrion"/>
    <property type="evidence" value="ECO:0007669"/>
    <property type="project" value="TreeGrafter"/>
</dbReference>
<dbReference type="GO" id="GO:0005525">
    <property type="term" value="F:GTP binding"/>
    <property type="evidence" value="ECO:0007669"/>
    <property type="project" value="UniProtKB-KW"/>
</dbReference>
<dbReference type="InterPro" id="IPR041095">
    <property type="entry name" value="EFG_II"/>
</dbReference>
<feature type="compositionally biased region" description="Low complexity" evidence="4">
    <location>
        <begin position="131"/>
        <end position="141"/>
    </location>
</feature>
<accession>A0A2C6L7S6</accession>
<dbReference type="GO" id="GO:0003746">
    <property type="term" value="F:translation elongation factor activity"/>
    <property type="evidence" value="ECO:0007669"/>
    <property type="project" value="UniProtKB-KW"/>
</dbReference>
<feature type="compositionally biased region" description="Low complexity" evidence="4">
    <location>
        <begin position="732"/>
        <end position="751"/>
    </location>
</feature>
<dbReference type="EMBL" id="MIGC01000670">
    <property type="protein sequence ID" value="PHJ24497.1"/>
    <property type="molecule type" value="Genomic_DNA"/>
</dbReference>
<dbReference type="OrthoDB" id="364892at2759"/>
<protein>
    <submittedName>
        <fullName evidence="6">Elongation factor g c-terminus domain-containing protein</fullName>
    </submittedName>
</protein>
<dbReference type="GeneID" id="94425066"/>
<dbReference type="VEuPathDB" id="ToxoDB:CSUI_001650"/>
<dbReference type="GO" id="GO:0003924">
    <property type="term" value="F:GTPase activity"/>
    <property type="evidence" value="ECO:0007669"/>
    <property type="project" value="TreeGrafter"/>
</dbReference>
<dbReference type="PANTHER" id="PTHR43261">
    <property type="entry name" value="TRANSLATION ELONGATION FACTOR G-RELATED"/>
    <property type="match status" value="1"/>
</dbReference>
<dbReference type="Proteomes" id="UP000221165">
    <property type="component" value="Unassembled WGS sequence"/>
</dbReference>
<reference evidence="6 7" key="1">
    <citation type="journal article" date="2017" name="Int. J. Parasitol.">
        <title>The genome of the protozoan parasite Cystoisospora suis and a reverse vaccinology approach to identify vaccine candidates.</title>
        <authorList>
            <person name="Palmieri N."/>
            <person name="Shrestha A."/>
            <person name="Ruttkowski B."/>
            <person name="Beck T."/>
            <person name="Vogl C."/>
            <person name="Tomley F."/>
            <person name="Blake D.P."/>
            <person name="Joachim A."/>
        </authorList>
    </citation>
    <scope>NUCLEOTIDE SEQUENCE [LARGE SCALE GENOMIC DNA]</scope>
    <source>
        <strain evidence="6 7">Wien I</strain>
    </source>
</reference>
<proteinExistence type="predicted"/>
<feature type="region of interest" description="Disordered" evidence="4">
    <location>
        <begin position="719"/>
        <end position="751"/>
    </location>
</feature>
<sequence>MLESGDIGAIRGLRHTTAGDLLHLGCPSLLSSSFLLPVLSAFGDDDHGCSHSEDFFLSSSSSCSYSLLNETTLACNHESSSSSVKEMEDREENRRSKESRETEETEEALTSGALKEQTKKMIGESSSLVHTPPSLETSSTPSHRHYGRHSLSGTHYRRRRERGHFARLLPVCFSSLECANSREEEQVEAALAATSLSDVALRYTRDESGKFTLWGMGELHLQVIQATLREQFGISTEFGPLEVGYREYLLRPMKGSMVSSSSSSSSLKQRHPRHPTSLSSSSSSPNAFSVTISLSPLPLTPPEQRLAAFLNRKPDPACLVLADVANQVASTSAWSGLMSRSLSSTKRKIHESPSKSPHSSSAVGRDSGFLSSSLQHSTDVFFSLSFTALGQLQALDEGDKHHGDRGMLSHRGSNQKSLRRKHNEDESRSAINIHHSHRHHRVHSDEMTLLGRHGLAVFEAIQQALHHALCAGPLLSYPLDLVHVCLESISHDGSLLPSTAAGACAQLLRLLLRTGKGQQIQREKRATSSSSQKGSKDHSRQLGKKKKISFTNDLTDEETTNDSEDSEIDEGGEEEEDVRERAGLLEPIMHLEIYSPAKCLGPLMRDLSQNRRASVVSITAAAGGREEEEEEEGSSFSSDVMTVNGLGSERRGRGERDMVEDKMMELHATVPLRCMGDYSSILRALSHGQAHFQLRPVGYGRVCPTDEEDLLNKQLFGSSSSYQSQHHEETESFSYMSSRKKSYSSSSSLTL</sequence>
<feature type="compositionally biased region" description="Basic and acidic residues" evidence="4">
    <location>
        <begin position="397"/>
        <end position="407"/>
    </location>
</feature>
<dbReference type="Gene3D" id="3.30.70.870">
    <property type="entry name" value="Elongation Factor G (Translational Gtpase), domain 3"/>
    <property type="match status" value="1"/>
</dbReference>
<feature type="region of interest" description="Disordered" evidence="4">
    <location>
        <begin position="345"/>
        <end position="366"/>
    </location>
</feature>
<keyword evidence="1" id="KW-0547">Nucleotide-binding</keyword>
<dbReference type="GO" id="GO:0032790">
    <property type="term" value="P:ribosome disassembly"/>
    <property type="evidence" value="ECO:0007669"/>
    <property type="project" value="TreeGrafter"/>
</dbReference>
<evidence type="ECO:0000313" key="6">
    <source>
        <dbReference type="EMBL" id="PHJ24497.1"/>
    </source>
</evidence>
<name>A0A2C6L7S6_9APIC</name>
<evidence type="ECO:0000256" key="4">
    <source>
        <dbReference type="SAM" id="MobiDB-lite"/>
    </source>
</evidence>
<keyword evidence="6" id="KW-0251">Elongation factor</keyword>
<keyword evidence="2" id="KW-0648">Protein biosynthesis</keyword>
<dbReference type="Gene3D" id="3.30.70.240">
    <property type="match status" value="1"/>
</dbReference>
<organism evidence="6 7">
    <name type="scientific">Cystoisospora suis</name>
    <dbReference type="NCBI Taxonomy" id="483139"/>
    <lineage>
        <taxon>Eukaryota</taxon>
        <taxon>Sar</taxon>
        <taxon>Alveolata</taxon>
        <taxon>Apicomplexa</taxon>
        <taxon>Conoidasida</taxon>
        <taxon>Coccidia</taxon>
        <taxon>Eucoccidiorida</taxon>
        <taxon>Eimeriorina</taxon>
        <taxon>Sarcocystidae</taxon>
        <taxon>Cystoisospora</taxon>
    </lineage>
</organism>
<feature type="compositionally biased region" description="Basic and acidic residues" evidence="4">
    <location>
        <begin position="85"/>
        <end position="102"/>
    </location>
</feature>
<feature type="region of interest" description="Disordered" evidence="4">
    <location>
        <begin position="260"/>
        <end position="286"/>
    </location>
</feature>
<evidence type="ECO:0000256" key="2">
    <source>
        <dbReference type="ARBA" id="ARBA00022917"/>
    </source>
</evidence>
<dbReference type="SUPFAM" id="SSF54980">
    <property type="entry name" value="EF-G C-terminal domain-like"/>
    <property type="match status" value="2"/>
</dbReference>
<keyword evidence="3" id="KW-0342">GTP-binding</keyword>
<gene>
    <name evidence="6" type="ORF">CSUI_001650</name>
</gene>
<evidence type="ECO:0000313" key="7">
    <source>
        <dbReference type="Proteomes" id="UP000221165"/>
    </source>
</evidence>
<dbReference type="Pfam" id="PF14492">
    <property type="entry name" value="EFG_III"/>
    <property type="match status" value="1"/>
</dbReference>
<feature type="region of interest" description="Disordered" evidence="4">
    <location>
        <begin position="622"/>
        <end position="654"/>
    </location>
</feature>
<dbReference type="RefSeq" id="XP_067926170.1">
    <property type="nucleotide sequence ID" value="XM_068061855.1"/>
</dbReference>
<keyword evidence="7" id="KW-1185">Reference proteome</keyword>
<feature type="compositionally biased region" description="Acidic residues" evidence="4">
    <location>
        <begin position="554"/>
        <end position="577"/>
    </location>
</feature>
<feature type="domain" description="Elongation Factor G" evidence="5">
    <location>
        <begin position="170"/>
        <end position="239"/>
    </location>
</feature>
<dbReference type="PANTHER" id="PTHR43261:SF1">
    <property type="entry name" value="RIBOSOME-RELEASING FACTOR 2, MITOCHONDRIAL"/>
    <property type="match status" value="1"/>
</dbReference>
<comment type="caution">
    <text evidence="6">The sequence shown here is derived from an EMBL/GenBank/DDBJ whole genome shotgun (WGS) entry which is preliminary data.</text>
</comment>
<feature type="region of interest" description="Disordered" evidence="4">
    <location>
        <begin position="77"/>
        <end position="155"/>
    </location>
</feature>
<dbReference type="GO" id="GO:0032543">
    <property type="term" value="P:mitochondrial translation"/>
    <property type="evidence" value="ECO:0007669"/>
    <property type="project" value="TreeGrafter"/>
</dbReference>
<evidence type="ECO:0000259" key="5">
    <source>
        <dbReference type="Pfam" id="PF14492"/>
    </source>
</evidence>
<feature type="region of interest" description="Disordered" evidence="4">
    <location>
        <begin position="518"/>
        <end position="579"/>
    </location>
</feature>
<dbReference type="InterPro" id="IPR035647">
    <property type="entry name" value="EFG_III/V"/>
</dbReference>
<evidence type="ECO:0000256" key="3">
    <source>
        <dbReference type="ARBA" id="ARBA00023134"/>
    </source>
</evidence>
<feature type="region of interest" description="Disordered" evidence="4">
    <location>
        <begin position="397"/>
        <end position="440"/>
    </location>
</feature>